<dbReference type="Pfam" id="PF05742">
    <property type="entry name" value="TANGO2"/>
    <property type="match status" value="1"/>
</dbReference>
<dbReference type="RefSeq" id="XP_007880308.1">
    <property type="nucleotide sequence ID" value="XM_007882117.1"/>
</dbReference>
<dbReference type="GO" id="GO:0009306">
    <property type="term" value="P:protein secretion"/>
    <property type="evidence" value="ECO:0007669"/>
    <property type="project" value="TreeGrafter"/>
</dbReference>
<accession>A0A061H4K5</accession>
<name>A0A061H4K5_9BASI</name>
<dbReference type="eggNOG" id="KOG2342">
    <property type="taxonomic scope" value="Eukaryota"/>
</dbReference>
<dbReference type="HOGENOM" id="CLU_047037_0_1_1"/>
<evidence type="ECO:0000313" key="2">
    <source>
        <dbReference type="EMBL" id="EPQ27847.1"/>
    </source>
</evidence>
<feature type="compositionally biased region" description="Pro residues" evidence="1">
    <location>
        <begin position="89"/>
        <end position="98"/>
    </location>
</feature>
<dbReference type="KEGG" id="pfp:PFL1_04591"/>
<feature type="region of interest" description="Disordered" evidence="1">
    <location>
        <begin position="358"/>
        <end position="383"/>
    </location>
</feature>
<proteinExistence type="predicted"/>
<dbReference type="PANTHER" id="PTHR17985:SF8">
    <property type="entry name" value="TRANSPORT AND GOLGI ORGANIZATION PROTEIN 2 HOMOLOG"/>
    <property type="match status" value="1"/>
</dbReference>
<gene>
    <name evidence="2" type="ORF">PFL1_04591</name>
</gene>
<evidence type="ECO:0000256" key="1">
    <source>
        <dbReference type="SAM" id="MobiDB-lite"/>
    </source>
</evidence>
<sequence>MCVFFWSIDQPGFDLVIASNRDEFLARGTVPAVWHRFGPIPDDETSPPSVATGPTDERPILSARDEQSGGTWLGITRDGSFATLTNFTEPPPPPPPGPHGFQSRGNLVRDWLLRASDTDTDTDTATTARPSSAAQDRQAIVDYLGDGVGSRLDQFPGFNLVVGSSRPDRTSIGYTTNRTPTGHLAAHRQPDFFSSPSSHHDVGDPVVVTGNTLTHARASCPAVVARGLSNSTLEHPWSKVDQGVELFDKAMQRYTGSAGQGSGPGRHQAAEDALIEDLFDLLWTSSDPPPQRKEDLRRSLLISPLKVDGLGWYATRTSTVVLIRKAPAAAAADADGVAGRRRATFVERDVFELDQDAGQPVRRCGGTGSTRQAGQRRYSWTLD</sequence>
<dbReference type="InterPro" id="IPR008551">
    <property type="entry name" value="TANGO2"/>
</dbReference>
<dbReference type="OrthoDB" id="191601at2759"/>
<dbReference type="Proteomes" id="UP000053664">
    <property type="component" value="Unassembled WGS sequence"/>
</dbReference>
<feature type="region of interest" description="Disordered" evidence="1">
    <location>
        <begin position="38"/>
        <end position="104"/>
    </location>
</feature>
<dbReference type="EMBL" id="KE361637">
    <property type="protein sequence ID" value="EPQ27847.1"/>
    <property type="molecule type" value="Genomic_DNA"/>
</dbReference>
<evidence type="ECO:0008006" key="4">
    <source>
        <dbReference type="Google" id="ProtNLM"/>
    </source>
</evidence>
<dbReference type="GeneID" id="19318692"/>
<organism evidence="2 3">
    <name type="scientific">Pseudozyma flocculosa PF-1</name>
    <dbReference type="NCBI Taxonomy" id="1277687"/>
    <lineage>
        <taxon>Eukaryota</taxon>
        <taxon>Fungi</taxon>
        <taxon>Dikarya</taxon>
        <taxon>Basidiomycota</taxon>
        <taxon>Ustilaginomycotina</taxon>
        <taxon>Ustilaginomycetes</taxon>
        <taxon>Ustilaginales</taxon>
        <taxon>Ustilaginaceae</taxon>
        <taxon>Pseudozyma</taxon>
    </lineage>
</organism>
<evidence type="ECO:0000313" key="3">
    <source>
        <dbReference type="Proteomes" id="UP000053664"/>
    </source>
</evidence>
<dbReference type="GO" id="GO:0007030">
    <property type="term" value="P:Golgi organization"/>
    <property type="evidence" value="ECO:0007669"/>
    <property type="project" value="TreeGrafter"/>
</dbReference>
<dbReference type="AlphaFoldDB" id="A0A061H4K5"/>
<feature type="compositionally biased region" description="Basic and acidic residues" evidence="1">
    <location>
        <begin position="55"/>
        <end position="67"/>
    </location>
</feature>
<dbReference type="GO" id="GO:0005794">
    <property type="term" value="C:Golgi apparatus"/>
    <property type="evidence" value="ECO:0007669"/>
    <property type="project" value="TreeGrafter"/>
</dbReference>
<dbReference type="PANTHER" id="PTHR17985">
    <property type="entry name" value="SER/THR-RICH PROTEIN T10 IN DGCR REGION"/>
    <property type="match status" value="1"/>
</dbReference>
<reference evidence="2 3" key="1">
    <citation type="journal article" date="2013" name="Plant Cell">
        <title>The transition from a phytopathogenic smut ancestor to an anamorphic biocontrol agent deciphered by comparative whole-genome analysis.</title>
        <authorList>
            <person name="Lefebvre F."/>
            <person name="Joly D.L."/>
            <person name="Labbe C."/>
            <person name="Teichmann B."/>
            <person name="Linning R."/>
            <person name="Belzile F."/>
            <person name="Bakkeren G."/>
            <person name="Belanger R.R."/>
        </authorList>
    </citation>
    <scope>NUCLEOTIDE SEQUENCE [LARGE SCALE GENOMIC DNA]</scope>
    <source>
        <strain evidence="2 3">PF-1</strain>
    </source>
</reference>
<protein>
    <recommendedName>
        <fullName evidence="4">DUF833-domain-containing protein</fullName>
    </recommendedName>
</protein>